<comment type="caution">
    <text evidence="1">The sequence shown here is derived from an EMBL/GenBank/DDBJ whole genome shotgun (WGS) entry which is preliminary data.</text>
</comment>
<gene>
    <name evidence="1" type="ORF">CROQUDRAFT_135929</name>
</gene>
<keyword evidence="2" id="KW-1185">Reference proteome</keyword>
<proteinExistence type="predicted"/>
<reference evidence="1" key="1">
    <citation type="submission" date="2013-11" db="EMBL/GenBank/DDBJ databases">
        <title>Genome sequence of the fusiform rust pathogen reveals effectors for host alternation and coevolution with pine.</title>
        <authorList>
            <consortium name="DOE Joint Genome Institute"/>
            <person name="Smith K."/>
            <person name="Pendleton A."/>
            <person name="Kubisiak T."/>
            <person name="Anderson C."/>
            <person name="Salamov A."/>
            <person name="Aerts A."/>
            <person name="Riley R."/>
            <person name="Clum A."/>
            <person name="Lindquist E."/>
            <person name="Ence D."/>
            <person name="Campbell M."/>
            <person name="Kronenberg Z."/>
            <person name="Feau N."/>
            <person name="Dhillon B."/>
            <person name="Hamelin R."/>
            <person name="Burleigh J."/>
            <person name="Smith J."/>
            <person name="Yandell M."/>
            <person name="Nelson C."/>
            <person name="Grigoriev I."/>
            <person name="Davis J."/>
        </authorList>
    </citation>
    <scope>NUCLEOTIDE SEQUENCE</scope>
    <source>
        <strain evidence="1">G11</strain>
    </source>
</reference>
<name>A0A9P6NCV2_9BASI</name>
<dbReference type="EMBL" id="MU167369">
    <property type="protein sequence ID" value="KAG0141844.1"/>
    <property type="molecule type" value="Genomic_DNA"/>
</dbReference>
<sequence>MSSGNLSKRQSEENQKLELGWLYCNEEELYELWAHVPATAEQELSHAKRAQELEARIKTQRAKIGDNAIVEFLSATQASDQELILDWTRQIHHIFQVGELGMSMTPSCFSLLRQIQPLPHVASTVASNENQDVAVVLEHEDEAVDDGEGDFIQGIDDDVV</sequence>
<dbReference type="AlphaFoldDB" id="A0A9P6NCV2"/>
<dbReference type="Proteomes" id="UP000886653">
    <property type="component" value="Unassembled WGS sequence"/>
</dbReference>
<organism evidence="1 2">
    <name type="scientific">Cronartium quercuum f. sp. fusiforme G11</name>
    <dbReference type="NCBI Taxonomy" id="708437"/>
    <lineage>
        <taxon>Eukaryota</taxon>
        <taxon>Fungi</taxon>
        <taxon>Dikarya</taxon>
        <taxon>Basidiomycota</taxon>
        <taxon>Pucciniomycotina</taxon>
        <taxon>Pucciniomycetes</taxon>
        <taxon>Pucciniales</taxon>
        <taxon>Coleosporiaceae</taxon>
        <taxon>Cronartium</taxon>
    </lineage>
</organism>
<evidence type="ECO:0000313" key="2">
    <source>
        <dbReference type="Proteomes" id="UP000886653"/>
    </source>
</evidence>
<evidence type="ECO:0000313" key="1">
    <source>
        <dbReference type="EMBL" id="KAG0141844.1"/>
    </source>
</evidence>
<accession>A0A9P6NCV2</accession>
<protein>
    <submittedName>
        <fullName evidence="1">Uncharacterized protein</fullName>
    </submittedName>
</protein>